<dbReference type="SUPFAM" id="SSF161266">
    <property type="entry name" value="Gam-like"/>
    <property type="match status" value="1"/>
</dbReference>
<evidence type="ECO:0000313" key="2">
    <source>
        <dbReference type="Proteomes" id="UP000191418"/>
    </source>
</evidence>
<dbReference type="Pfam" id="PF07352">
    <property type="entry name" value="Phage_Mu_Gam"/>
    <property type="match status" value="1"/>
</dbReference>
<dbReference type="RefSeq" id="WP_211278166.1">
    <property type="nucleotide sequence ID" value="NZ_MTSM01000182.1"/>
</dbReference>
<name>A0A1V4T1Y0_9GAMM</name>
<proteinExistence type="predicted"/>
<accession>A0A1V4T1Y0</accession>
<keyword evidence="2" id="KW-1185">Reference proteome</keyword>
<comment type="caution">
    <text evidence="1">The sequence shown here is derived from an EMBL/GenBank/DDBJ whole genome shotgun (WGS) entry which is preliminary data.</text>
</comment>
<sequence>ADAVMALLEANPALARFVRTKKEVNKDAVLNEPEFFAANPVPGIKIVQGKEFFVIEPHNQEVA</sequence>
<dbReference type="InterPro" id="IPR009951">
    <property type="entry name" value="Host-nuc_inhib_Gam"/>
</dbReference>
<feature type="non-terminal residue" evidence="1">
    <location>
        <position position="1"/>
    </location>
</feature>
<gene>
    <name evidence="1" type="ORF">BTE48_16715</name>
</gene>
<dbReference type="EMBL" id="MTSM01000182">
    <property type="protein sequence ID" value="OPX53964.1"/>
    <property type="molecule type" value="Genomic_DNA"/>
</dbReference>
<reference evidence="1 2" key="1">
    <citation type="submission" date="2017-01" db="EMBL/GenBank/DDBJ databases">
        <title>Genome Sequencing of a Marine Spirillum, Oceanospirillum multiglobuliferum ATCC 33336, from Japan.</title>
        <authorList>
            <person name="Carney J.G."/>
            <person name="Trachtenberg A.M."/>
            <person name="Rheaume B.A."/>
            <person name="Linnane J.D."/>
            <person name="Pitts N.L."/>
            <person name="Mykles D.L."/>
            <person name="Maclea K.S."/>
        </authorList>
    </citation>
    <scope>NUCLEOTIDE SEQUENCE [LARGE SCALE GENOMIC DNA]</scope>
    <source>
        <strain evidence="1 2">ATCC 33336</strain>
    </source>
</reference>
<dbReference type="GO" id="GO:0042262">
    <property type="term" value="P:DNA protection"/>
    <property type="evidence" value="ECO:0007669"/>
    <property type="project" value="InterPro"/>
</dbReference>
<organism evidence="1 2">
    <name type="scientific">Oceanospirillum multiglobuliferum</name>
    <dbReference type="NCBI Taxonomy" id="64969"/>
    <lineage>
        <taxon>Bacteria</taxon>
        <taxon>Pseudomonadati</taxon>
        <taxon>Pseudomonadota</taxon>
        <taxon>Gammaproteobacteria</taxon>
        <taxon>Oceanospirillales</taxon>
        <taxon>Oceanospirillaceae</taxon>
        <taxon>Oceanospirillum</taxon>
    </lineage>
</organism>
<dbReference type="GO" id="GO:0003690">
    <property type="term" value="F:double-stranded DNA binding"/>
    <property type="evidence" value="ECO:0007669"/>
    <property type="project" value="InterPro"/>
</dbReference>
<dbReference type="Proteomes" id="UP000191418">
    <property type="component" value="Unassembled WGS sequence"/>
</dbReference>
<dbReference type="AlphaFoldDB" id="A0A1V4T1Y0"/>
<protein>
    <submittedName>
        <fullName evidence="1">Host-nuclease inhibitor protein Gam</fullName>
    </submittedName>
</protein>
<evidence type="ECO:0000313" key="1">
    <source>
        <dbReference type="EMBL" id="OPX53964.1"/>
    </source>
</evidence>